<feature type="domain" description="Tyrosine specific protein phosphatases" evidence="1">
    <location>
        <begin position="205"/>
        <end position="254"/>
    </location>
</feature>
<keyword evidence="3" id="KW-1185">Reference proteome</keyword>
<dbReference type="Proteomes" id="UP001623592">
    <property type="component" value="Unassembled WGS sequence"/>
</dbReference>
<dbReference type="SUPFAM" id="SSF52799">
    <property type="entry name" value="(Phosphotyrosine protein) phosphatases II"/>
    <property type="match status" value="1"/>
</dbReference>
<dbReference type="PROSITE" id="PS00383">
    <property type="entry name" value="TYR_PHOSPHATASE_1"/>
    <property type="match status" value="1"/>
</dbReference>
<evidence type="ECO:0000313" key="3">
    <source>
        <dbReference type="Proteomes" id="UP001623592"/>
    </source>
</evidence>
<comment type="caution">
    <text evidence="2">The sequence shown here is derived from an EMBL/GenBank/DDBJ whole genome shotgun (WGS) entry which is preliminary data.</text>
</comment>
<dbReference type="Pfam" id="PF14566">
    <property type="entry name" value="PTPlike_phytase"/>
    <property type="match status" value="1"/>
</dbReference>
<reference evidence="2 3" key="1">
    <citation type="submission" date="2024-11" db="EMBL/GenBank/DDBJ databases">
        <authorList>
            <person name="Heng Y.C."/>
            <person name="Lim A.C.H."/>
            <person name="Lee J.K.Y."/>
            <person name="Kittelmann S."/>
        </authorList>
    </citation>
    <scope>NUCLEOTIDE SEQUENCE [LARGE SCALE GENOMIC DNA]</scope>
    <source>
        <strain evidence="2 3">WILCCON 0114</strain>
    </source>
</reference>
<dbReference type="InterPro" id="IPR016130">
    <property type="entry name" value="Tyr_Pase_AS"/>
</dbReference>
<dbReference type="RefSeq" id="WP_406787983.1">
    <property type="nucleotide sequence ID" value="NZ_JBJIAA010000010.1"/>
</dbReference>
<protein>
    <submittedName>
        <fullName evidence="2">Fused DSP-PTPase phosphatase/NAD kinase-like protein</fullName>
    </submittedName>
</protein>
<dbReference type="PROSITE" id="PS51257">
    <property type="entry name" value="PROKAR_LIPOPROTEIN"/>
    <property type="match status" value="1"/>
</dbReference>
<gene>
    <name evidence="2" type="ORF">ACJDT4_12930</name>
</gene>
<dbReference type="Gene3D" id="3.90.190.10">
    <property type="entry name" value="Protein tyrosine phosphatase superfamily"/>
    <property type="match status" value="1"/>
</dbReference>
<organism evidence="2 3">
    <name type="scientific">Clostridium neuense</name>
    <dbReference type="NCBI Taxonomy" id="1728934"/>
    <lineage>
        <taxon>Bacteria</taxon>
        <taxon>Bacillati</taxon>
        <taxon>Bacillota</taxon>
        <taxon>Clostridia</taxon>
        <taxon>Eubacteriales</taxon>
        <taxon>Clostridiaceae</taxon>
        <taxon>Clostridium</taxon>
    </lineage>
</organism>
<sequence length="311" mass="34956">MGKKKLLFIFILIIAVLSISGCTKKHSSKTGSDSKDVHLIIDNANKNKLPKNFRMANDKINKSTSINLAGLSSMNMSGSGAVSENSLKLLKEKINSKNIIDVDLRQESHLFVNGIGISWYGKKNHANIKLTQNQVLNDEITKLNKIKSGDKLKIDGKNKKSVIHVSSIDNIKSFENEEQLAKSLGLGYVRFAVPDHERPQDTQVDSFIQFIRTLPNNTWLHFHCRAGVGRTTTFMAMYDMMKNAKTVSFNDIMKRQQLIGGANLLSGQDASSVSDGNIRSKFLKNFYNYCSKNTDDYKTKWTDWLKSNNQA</sequence>
<name>A0ABW8TFX5_9CLOT</name>
<dbReference type="EMBL" id="JBJIAA010000010">
    <property type="protein sequence ID" value="MFL0251323.1"/>
    <property type="molecule type" value="Genomic_DNA"/>
</dbReference>
<dbReference type="InterPro" id="IPR000387">
    <property type="entry name" value="Tyr_Pase_dom"/>
</dbReference>
<dbReference type="SMART" id="SM01301">
    <property type="entry name" value="PTPlike_phytase"/>
    <property type="match status" value="1"/>
</dbReference>
<dbReference type="InterPro" id="IPR029021">
    <property type="entry name" value="Prot-tyrosine_phosphatase-like"/>
</dbReference>
<dbReference type="Gene3D" id="3.30.70.1690">
    <property type="match status" value="1"/>
</dbReference>
<dbReference type="PROSITE" id="PS50056">
    <property type="entry name" value="TYR_PHOSPHATASE_2"/>
    <property type="match status" value="1"/>
</dbReference>
<proteinExistence type="predicted"/>
<evidence type="ECO:0000313" key="2">
    <source>
        <dbReference type="EMBL" id="MFL0251323.1"/>
    </source>
</evidence>
<accession>A0ABW8TFX5</accession>
<evidence type="ECO:0000259" key="1">
    <source>
        <dbReference type="PROSITE" id="PS50056"/>
    </source>
</evidence>